<organism evidence="1 2">
    <name type="scientific">Pararge aegeria aegeria</name>
    <dbReference type="NCBI Taxonomy" id="348720"/>
    <lineage>
        <taxon>Eukaryota</taxon>
        <taxon>Metazoa</taxon>
        <taxon>Ecdysozoa</taxon>
        <taxon>Arthropoda</taxon>
        <taxon>Hexapoda</taxon>
        <taxon>Insecta</taxon>
        <taxon>Pterygota</taxon>
        <taxon>Neoptera</taxon>
        <taxon>Endopterygota</taxon>
        <taxon>Lepidoptera</taxon>
        <taxon>Glossata</taxon>
        <taxon>Ditrysia</taxon>
        <taxon>Papilionoidea</taxon>
        <taxon>Nymphalidae</taxon>
        <taxon>Satyrinae</taxon>
        <taxon>Satyrini</taxon>
        <taxon>Parargina</taxon>
        <taxon>Pararge</taxon>
    </lineage>
</organism>
<dbReference type="AlphaFoldDB" id="A0A8S4QU93"/>
<reference evidence="1" key="1">
    <citation type="submission" date="2022-03" db="EMBL/GenBank/DDBJ databases">
        <authorList>
            <person name="Lindestad O."/>
        </authorList>
    </citation>
    <scope>NUCLEOTIDE SEQUENCE</scope>
</reference>
<sequence>MPGFELGPPESKPKVLIGSGLLEVGMSDSATSVVYRLVVDDDEFSLAKASPALRKLQRFGNIGLRTFVHMFKHVV</sequence>
<evidence type="ECO:0000313" key="2">
    <source>
        <dbReference type="Proteomes" id="UP000838756"/>
    </source>
</evidence>
<gene>
    <name evidence="1" type="primary">jg13603</name>
    <name evidence="1" type="ORF">PAEG_LOCUS6398</name>
</gene>
<keyword evidence="2" id="KW-1185">Reference proteome</keyword>
<comment type="caution">
    <text evidence="1">The sequence shown here is derived from an EMBL/GenBank/DDBJ whole genome shotgun (WGS) entry which is preliminary data.</text>
</comment>
<protein>
    <submittedName>
        <fullName evidence="1">Jg13603 protein</fullName>
    </submittedName>
</protein>
<accession>A0A8S4QU93</accession>
<name>A0A8S4QU93_9NEOP</name>
<evidence type="ECO:0000313" key="1">
    <source>
        <dbReference type="EMBL" id="CAH2218634.1"/>
    </source>
</evidence>
<dbReference type="EMBL" id="CAKXAJ010019785">
    <property type="protein sequence ID" value="CAH2218634.1"/>
    <property type="molecule type" value="Genomic_DNA"/>
</dbReference>
<dbReference type="Proteomes" id="UP000838756">
    <property type="component" value="Unassembled WGS sequence"/>
</dbReference>
<proteinExistence type="predicted"/>